<keyword evidence="13" id="KW-0675">Receptor</keyword>
<keyword evidence="2 8" id="KW-0813">Transport</keyword>
<dbReference type="RefSeq" id="WP_305893767.1">
    <property type="nucleotide sequence ID" value="NZ_JAUZVZ010000012.1"/>
</dbReference>
<dbReference type="InterPro" id="IPR000531">
    <property type="entry name" value="Beta-barrel_TonB"/>
</dbReference>
<feature type="domain" description="TonB-dependent receptor-like beta-barrel" evidence="11">
    <location>
        <begin position="228"/>
        <end position="653"/>
    </location>
</feature>
<comment type="similarity">
    <text evidence="8 9">Belongs to the TonB-dependent receptor family.</text>
</comment>
<evidence type="ECO:0000259" key="12">
    <source>
        <dbReference type="Pfam" id="PF07715"/>
    </source>
</evidence>
<dbReference type="SUPFAM" id="SSF56935">
    <property type="entry name" value="Porins"/>
    <property type="match status" value="1"/>
</dbReference>
<sequence>MFRLTTIHAAILAALSTQVLADEVTDTTLQDEARQVERIEVRASGLRRDVVEMAGPVSVLSGDELVRRSEVSIGETLKHEPGVHGNYFGPVASSPVIRGLDGARVQVIHNGIGTGDVSREGPDHAITADAITAQQIEVLRGPATLLYGSGAIGGVINVVDNRIPQQRVEQAETVLQGRLNSAGAERSLAFAHDSGSDALAFHADGYARKSNEYRVPEYSNEDGDSSKRLANSWSDHQALNLGLSKVQDWGFVGVSYGYISSEYGLPEGPAAPGDGDEDGEFIQLNQQRVAVAMEYNPQHPLWERFTADLAFTDYDHAEIDDGEVETEFTSKVLEARLTATYVLDGGWRGIVGYHGYVRDYSAEGEEAFTPSTDTDSHAVFVLQERNFGRFTAEFGARLERLVQQADDVTDSLGSQAIRDPFNLFSWSVGAVYQLDDQHQLTAAFSQAERAPAANELYANGIHVGTRSYEIGTAYQVTQQGNDLQIISDASLSKAERANNVDLGLRGQWTDISYQLNLFYNRVDDFAYLRNLGVEFSGFDAYQYTQQDAKIHGAEGSITWRFAPDHQISVLADTVRARLADGSNLPRIPAYRVGAEYQFSADDWTAQLGMTHHGKQDKVGDNETETPGYTLFEANLNYHFHWQQLDMMAFAKAQNVTNQLAFVHSSFIKEDAPLPGRNLTLGVRVTF</sequence>
<keyword evidence="5 9" id="KW-0798">TonB box</keyword>
<dbReference type="InterPro" id="IPR037066">
    <property type="entry name" value="Plug_dom_sf"/>
</dbReference>
<feature type="chain" id="PRO_5045881110" evidence="10">
    <location>
        <begin position="22"/>
        <end position="686"/>
    </location>
</feature>
<evidence type="ECO:0000256" key="2">
    <source>
        <dbReference type="ARBA" id="ARBA00022448"/>
    </source>
</evidence>
<name>A0ABT9GZN3_9GAMM</name>
<dbReference type="Pfam" id="PF00593">
    <property type="entry name" value="TonB_dep_Rec_b-barrel"/>
    <property type="match status" value="1"/>
</dbReference>
<dbReference type="InterPro" id="IPR039426">
    <property type="entry name" value="TonB-dep_rcpt-like"/>
</dbReference>
<evidence type="ECO:0000256" key="5">
    <source>
        <dbReference type="ARBA" id="ARBA00023077"/>
    </source>
</evidence>
<feature type="domain" description="TonB-dependent receptor plug" evidence="12">
    <location>
        <begin position="51"/>
        <end position="155"/>
    </location>
</feature>
<comment type="subcellular location">
    <subcellularLocation>
        <location evidence="1 8">Cell outer membrane</location>
        <topology evidence="1 8">Multi-pass membrane protein</topology>
    </subcellularLocation>
</comment>
<dbReference type="EMBL" id="JAUZVZ010000012">
    <property type="protein sequence ID" value="MDP4536502.1"/>
    <property type="molecule type" value="Genomic_DNA"/>
</dbReference>
<dbReference type="PANTHER" id="PTHR30069">
    <property type="entry name" value="TONB-DEPENDENT OUTER MEMBRANE RECEPTOR"/>
    <property type="match status" value="1"/>
</dbReference>
<protein>
    <submittedName>
        <fullName evidence="13">TonB-dependent receptor</fullName>
    </submittedName>
</protein>
<comment type="caution">
    <text evidence="13">The sequence shown here is derived from an EMBL/GenBank/DDBJ whole genome shotgun (WGS) entry which is preliminary data.</text>
</comment>
<keyword evidence="14" id="KW-1185">Reference proteome</keyword>
<evidence type="ECO:0000313" key="14">
    <source>
        <dbReference type="Proteomes" id="UP001231616"/>
    </source>
</evidence>
<dbReference type="CDD" id="cd01347">
    <property type="entry name" value="ligand_gated_channel"/>
    <property type="match status" value="1"/>
</dbReference>
<organism evidence="13 14">
    <name type="scientific">Alkalimonas collagenimarina</name>
    <dbReference type="NCBI Taxonomy" id="400390"/>
    <lineage>
        <taxon>Bacteria</taxon>
        <taxon>Pseudomonadati</taxon>
        <taxon>Pseudomonadota</taxon>
        <taxon>Gammaproteobacteria</taxon>
        <taxon>Alkalimonas</taxon>
    </lineage>
</organism>
<reference evidence="13 14" key="1">
    <citation type="submission" date="2023-08" db="EMBL/GenBank/DDBJ databases">
        <authorList>
            <person name="Joshi A."/>
            <person name="Thite S."/>
        </authorList>
    </citation>
    <scope>NUCLEOTIDE SEQUENCE [LARGE SCALE GENOMIC DNA]</scope>
    <source>
        <strain evidence="13 14">AC40</strain>
    </source>
</reference>
<evidence type="ECO:0000256" key="4">
    <source>
        <dbReference type="ARBA" id="ARBA00022692"/>
    </source>
</evidence>
<feature type="signal peptide" evidence="10">
    <location>
        <begin position="1"/>
        <end position="21"/>
    </location>
</feature>
<dbReference type="InterPro" id="IPR012910">
    <property type="entry name" value="Plug_dom"/>
</dbReference>
<dbReference type="Gene3D" id="2.40.170.20">
    <property type="entry name" value="TonB-dependent receptor, beta-barrel domain"/>
    <property type="match status" value="1"/>
</dbReference>
<evidence type="ECO:0000259" key="11">
    <source>
        <dbReference type="Pfam" id="PF00593"/>
    </source>
</evidence>
<keyword evidence="10" id="KW-0732">Signal</keyword>
<dbReference type="PANTHER" id="PTHR30069:SF40">
    <property type="entry name" value="TONB-DEPENDENT RECEPTOR NMB0964-RELATED"/>
    <property type="match status" value="1"/>
</dbReference>
<evidence type="ECO:0000256" key="6">
    <source>
        <dbReference type="ARBA" id="ARBA00023136"/>
    </source>
</evidence>
<evidence type="ECO:0000256" key="7">
    <source>
        <dbReference type="ARBA" id="ARBA00023237"/>
    </source>
</evidence>
<keyword evidence="6 8" id="KW-0472">Membrane</keyword>
<keyword evidence="3 8" id="KW-1134">Transmembrane beta strand</keyword>
<dbReference type="PROSITE" id="PS52016">
    <property type="entry name" value="TONB_DEPENDENT_REC_3"/>
    <property type="match status" value="1"/>
</dbReference>
<dbReference type="InterPro" id="IPR036942">
    <property type="entry name" value="Beta-barrel_TonB_sf"/>
</dbReference>
<accession>A0ABT9GZN3</accession>
<evidence type="ECO:0000256" key="8">
    <source>
        <dbReference type="PROSITE-ProRule" id="PRU01360"/>
    </source>
</evidence>
<proteinExistence type="inferred from homology"/>
<keyword evidence="7 8" id="KW-0998">Cell outer membrane</keyword>
<evidence type="ECO:0000313" key="13">
    <source>
        <dbReference type="EMBL" id="MDP4536502.1"/>
    </source>
</evidence>
<evidence type="ECO:0000256" key="3">
    <source>
        <dbReference type="ARBA" id="ARBA00022452"/>
    </source>
</evidence>
<gene>
    <name evidence="13" type="ORF">Q3O60_09910</name>
</gene>
<dbReference type="Proteomes" id="UP001231616">
    <property type="component" value="Unassembled WGS sequence"/>
</dbReference>
<evidence type="ECO:0000256" key="10">
    <source>
        <dbReference type="SAM" id="SignalP"/>
    </source>
</evidence>
<dbReference type="Gene3D" id="2.170.130.10">
    <property type="entry name" value="TonB-dependent receptor, plug domain"/>
    <property type="match status" value="1"/>
</dbReference>
<dbReference type="Pfam" id="PF07715">
    <property type="entry name" value="Plug"/>
    <property type="match status" value="1"/>
</dbReference>
<evidence type="ECO:0000256" key="1">
    <source>
        <dbReference type="ARBA" id="ARBA00004571"/>
    </source>
</evidence>
<keyword evidence="4 8" id="KW-0812">Transmembrane</keyword>
<evidence type="ECO:0000256" key="9">
    <source>
        <dbReference type="RuleBase" id="RU003357"/>
    </source>
</evidence>